<gene>
    <name evidence="1" type="ORF">K7432_005030</name>
</gene>
<sequence length="103" mass="11277">MIDGIGNSHGRIVGQVSAEKGKVLRKVDIISYLSSYCAFVRKRICDVDTKASQPKESPIIIPMLQEAWTARVPKTRSSSWGWFGTKSSSIKVSNSCPTEFLGG</sequence>
<organism evidence="1 2">
    <name type="scientific">Basidiobolus ranarum</name>
    <dbReference type="NCBI Taxonomy" id="34480"/>
    <lineage>
        <taxon>Eukaryota</taxon>
        <taxon>Fungi</taxon>
        <taxon>Fungi incertae sedis</taxon>
        <taxon>Zoopagomycota</taxon>
        <taxon>Entomophthoromycotina</taxon>
        <taxon>Basidiobolomycetes</taxon>
        <taxon>Basidiobolales</taxon>
        <taxon>Basidiobolaceae</taxon>
        <taxon>Basidiobolus</taxon>
    </lineage>
</organism>
<accession>A0ABR2WXC5</accession>
<dbReference type="Proteomes" id="UP001479436">
    <property type="component" value="Unassembled WGS sequence"/>
</dbReference>
<comment type="caution">
    <text evidence="1">The sequence shown here is derived from an EMBL/GenBank/DDBJ whole genome shotgun (WGS) entry which is preliminary data.</text>
</comment>
<reference evidence="1 2" key="1">
    <citation type="submission" date="2023-04" db="EMBL/GenBank/DDBJ databases">
        <title>Genome of Basidiobolus ranarum AG-B5.</title>
        <authorList>
            <person name="Stajich J.E."/>
            <person name="Carter-House D."/>
            <person name="Gryganskyi A."/>
        </authorList>
    </citation>
    <scope>NUCLEOTIDE SEQUENCE [LARGE SCALE GENOMIC DNA]</scope>
    <source>
        <strain evidence="1 2">AG-B5</strain>
    </source>
</reference>
<protein>
    <submittedName>
        <fullName evidence="1">Uncharacterized protein</fullName>
    </submittedName>
</protein>
<name>A0ABR2WXC5_9FUNG</name>
<evidence type="ECO:0000313" key="2">
    <source>
        <dbReference type="Proteomes" id="UP001479436"/>
    </source>
</evidence>
<keyword evidence="2" id="KW-1185">Reference proteome</keyword>
<proteinExistence type="predicted"/>
<dbReference type="EMBL" id="JASJQH010000187">
    <property type="protein sequence ID" value="KAK9766131.1"/>
    <property type="molecule type" value="Genomic_DNA"/>
</dbReference>
<evidence type="ECO:0000313" key="1">
    <source>
        <dbReference type="EMBL" id="KAK9766131.1"/>
    </source>
</evidence>